<evidence type="ECO:0000313" key="4">
    <source>
        <dbReference type="WBParaSite" id="HPLM_0001162201-mRNA-1"/>
    </source>
</evidence>
<feature type="region of interest" description="Disordered" evidence="1">
    <location>
        <begin position="147"/>
        <end position="167"/>
    </location>
</feature>
<dbReference type="WBParaSite" id="HPLM_0001162201-mRNA-1">
    <property type="protein sequence ID" value="HPLM_0001162201-mRNA-1"/>
    <property type="gene ID" value="HPLM_0001162201"/>
</dbReference>
<dbReference type="EMBL" id="UZAF01017617">
    <property type="protein sequence ID" value="VDO43349.1"/>
    <property type="molecule type" value="Genomic_DNA"/>
</dbReference>
<reference evidence="2 3" key="2">
    <citation type="submission" date="2018-11" db="EMBL/GenBank/DDBJ databases">
        <authorList>
            <consortium name="Pathogen Informatics"/>
        </authorList>
    </citation>
    <scope>NUCLEOTIDE SEQUENCE [LARGE SCALE GENOMIC DNA]</scope>
    <source>
        <strain evidence="2 3">MHpl1</strain>
    </source>
</reference>
<proteinExistence type="predicted"/>
<dbReference type="AlphaFoldDB" id="A0A0N4WKK6"/>
<keyword evidence="3" id="KW-1185">Reference proteome</keyword>
<evidence type="ECO:0000313" key="3">
    <source>
        <dbReference type="Proteomes" id="UP000268014"/>
    </source>
</evidence>
<organism evidence="4">
    <name type="scientific">Haemonchus placei</name>
    <name type="common">Barber's pole worm</name>
    <dbReference type="NCBI Taxonomy" id="6290"/>
    <lineage>
        <taxon>Eukaryota</taxon>
        <taxon>Metazoa</taxon>
        <taxon>Ecdysozoa</taxon>
        <taxon>Nematoda</taxon>
        <taxon>Chromadorea</taxon>
        <taxon>Rhabditida</taxon>
        <taxon>Rhabditina</taxon>
        <taxon>Rhabditomorpha</taxon>
        <taxon>Strongyloidea</taxon>
        <taxon>Trichostrongylidae</taxon>
        <taxon>Haemonchus</taxon>
    </lineage>
</organism>
<sequence>MVAKLGGKPSWLTCLSAISEETLSKNLTGSVDDSKIAWIVRMRSLIQECQELDLIIINLRNALDSYMEAADKMQKPLNENQIAKIEEKVKAAQTIYLSGQNYLIELPLLLERNADISLPEPISDGTLKPRLAPLQLPSFKDNYGNGNISGEFSMPSPTRATSAKSRG</sequence>
<evidence type="ECO:0000256" key="1">
    <source>
        <dbReference type="SAM" id="MobiDB-lite"/>
    </source>
</evidence>
<gene>
    <name evidence="2" type="ORF">HPLM_LOCUS11614</name>
</gene>
<name>A0A0N4WKK6_HAEPC</name>
<accession>A0A0N4WKK6</accession>
<dbReference type="OMA" id="CELEINM"/>
<reference evidence="4" key="1">
    <citation type="submission" date="2017-02" db="UniProtKB">
        <authorList>
            <consortium name="WormBaseParasite"/>
        </authorList>
    </citation>
    <scope>IDENTIFICATION</scope>
</reference>
<protein>
    <submittedName>
        <fullName evidence="4">Mediator of RNA polymerase II transcription subunit 4</fullName>
    </submittedName>
</protein>
<evidence type="ECO:0000313" key="2">
    <source>
        <dbReference type="EMBL" id="VDO43349.1"/>
    </source>
</evidence>
<dbReference type="Proteomes" id="UP000268014">
    <property type="component" value="Unassembled WGS sequence"/>
</dbReference>